<reference evidence="1 2" key="1">
    <citation type="journal article" date="2019" name="Sci. Rep.">
        <title>A multi-omics analysis of the grapevine pathogen Lasiodiplodia theobromae reveals that temperature affects the expression of virulence- and pathogenicity-related genes.</title>
        <authorList>
            <person name="Felix C."/>
            <person name="Meneses R."/>
            <person name="Goncalves M.F.M."/>
            <person name="Tilleman L."/>
            <person name="Duarte A.S."/>
            <person name="Jorrin-Novo J.V."/>
            <person name="Van de Peer Y."/>
            <person name="Deforce D."/>
            <person name="Van Nieuwerburgh F."/>
            <person name="Esteves A.C."/>
            <person name="Alves A."/>
        </authorList>
    </citation>
    <scope>NUCLEOTIDE SEQUENCE [LARGE SCALE GENOMIC DNA]</scope>
    <source>
        <strain evidence="1 2">LA-SOL3</strain>
    </source>
</reference>
<keyword evidence="2" id="KW-1185">Reference proteome</keyword>
<organism evidence="1 2">
    <name type="scientific">Lasiodiplodia theobromae</name>
    <dbReference type="NCBI Taxonomy" id="45133"/>
    <lineage>
        <taxon>Eukaryota</taxon>
        <taxon>Fungi</taxon>
        <taxon>Dikarya</taxon>
        <taxon>Ascomycota</taxon>
        <taxon>Pezizomycotina</taxon>
        <taxon>Dothideomycetes</taxon>
        <taxon>Dothideomycetes incertae sedis</taxon>
        <taxon>Botryosphaeriales</taxon>
        <taxon>Botryosphaeriaceae</taxon>
        <taxon>Lasiodiplodia</taxon>
    </lineage>
</organism>
<proteinExistence type="predicted"/>
<sequence>MMSESWPNHNIVHSFQLIYNVRLVLDNLGPHHHNLNFGKYDGVRLLHDFTFYYYIQFNNCVKLYCDFRNKFCFHKRDVVWFLHKFVFSKFTFGIFHYYVQFNYTDKHNINFNTDKYVVWLNIYKYMVLKNYYNRNGFCVDPNWRIYLHVVNRDKHTIHFNKYVVWFNSYKHMVLKNDCNRNGFSVDPDHVEHFDFCHYWGHHHLDCHYIHIQYHIDQQCYLNRYCNHRHVHVNRHLDVHRYFDIHRNLHVHRNLKHCERYNLKYRNTDHVDRINTEWTKFYDQYNQCYFNYLNIFDHEHLERINFHFNNICEIFNRHIHQLEYRNTDYIDRINTKWTDFYEQYN</sequence>
<comment type="caution">
    <text evidence="1">The sequence shown here is derived from an EMBL/GenBank/DDBJ whole genome shotgun (WGS) entry which is preliminary data.</text>
</comment>
<accession>A0A5N5DA06</accession>
<evidence type="ECO:0000313" key="1">
    <source>
        <dbReference type="EMBL" id="KAB2574230.1"/>
    </source>
</evidence>
<dbReference type="AlphaFoldDB" id="A0A5N5DA06"/>
<gene>
    <name evidence="1" type="primary">HRPX</name>
    <name evidence="1" type="ORF">DBV05_g7071</name>
</gene>
<protein>
    <submittedName>
        <fullName evidence="1">Histidine-rich glycoprotein</fullName>
    </submittedName>
</protein>
<dbReference type="EMBL" id="VCHE01000046">
    <property type="protein sequence ID" value="KAB2574230.1"/>
    <property type="molecule type" value="Genomic_DNA"/>
</dbReference>
<dbReference type="Proteomes" id="UP000325902">
    <property type="component" value="Unassembled WGS sequence"/>
</dbReference>
<name>A0A5N5DA06_9PEZI</name>
<evidence type="ECO:0000313" key="2">
    <source>
        <dbReference type="Proteomes" id="UP000325902"/>
    </source>
</evidence>